<gene>
    <name evidence="3" type="ORF">GF867_10815</name>
    <name evidence="2" type="ORF">GIY09_05530</name>
    <name evidence="1" type="ORF">GIY11_04875</name>
</gene>
<comment type="caution">
    <text evidence="2">The sequence shown here is derived from an EMBL/GenBank/DDBJ whole genome shotgun (WGS) entry which is preliminary data.</text>
</comment>
<dbReference type="EMBL" id="WJQR01000004">
    <property type="protein sequence ID" value="MRI81346.1"/>
    <property type="molecule type" value="Genomic_DNA"/>
</dbReference>
<name>A0A6I2GC31_9LACT</name>
<reference evidence="4 6" key="2">
    <citation type="submission" date="2019-11" db="EMBL/GenBank/DDBJ databases">
        <title>Characterisation of Fundicoccus ignavus gen. nov. sp. nov., a novel genus of the family Aerococcaceae isolated from bulk tank milk.</title>
        <authorList>
            <person name="Siebert A."/>
            <person name="Huptas C."/>
            <person name="Wenning M."/>
            <person name="Scherer S."/>
            <person name="Doll E.V."/>
        </authorList>
    </citation>
    <scope>NUCLEOTIDE SEQUENCE [LARGE SCALE GENOMIC DNA]</scope>
    <source>
        <strain evidence="1 6">DSM 109653</strain>
        <strain evidence="2 4">WS4759</strain>
    </source>
</reference>
<evidence type="ECO:0000313" key="1">
    <source>
        <dbReference type="EMBL" id="MRI81346.1"/>
    </source>
</evidence>
<dbReference type="Proteomes" id="UP000440066">
    <property type="component" value="Unassembled WGS sequence"/>
</dbReference>
<evidence type="ECO:0000313" key="6">
    <source>
        <dbReference type="Proteomes" id="UP000469870"/>
    </source>
</evidence>
<organism evidence="2 4">
    <name type="scientific">Fundicoccus ignavus</name>
    <dbReference type="NCBI Taxonomy" id="2664442"/>
    <lineage>
        <taxon>Bacteria</taxon>
        <taxon>Bacillati</taxon>
        <taxon>Bacillota</taxon>
        <taxon>Bacilli</taxon>
        <taxon>Lactobacillales</taxon>
        <taxon>Aerococcaceae</taxon>
        <taxon>Fundicoccus</taxon>
    </lineage>
</organism>
<dbReference type="PROSITE" id="PS01229">
    <property type="entry name" value="COF_2"/>
    <property type="match status" value="1"/>
</dbReference>
<dbReference type="EMBL" id="WJQT01000019">
    <property type="protein sequence ID" value="MRJ48056.1"/>
    <property type="molecule type" value="Genomic_DNA"/>
</dbReference>
<dbReference type="NCBIfam" id="TIGR01484">
    <property type="entry name" value="HAD-SF-IIB"/>
    <property type="match status" value="1"/>
</dbReference>
<keyword evidence="2" id="KW-0378">Hydrolase</keyword>
<dbReference type="Gene3D" id="3.40.50.1000">
    <property type="entry name" value="HAD superfamily/HAD-like"/>
    <property type="match status" value="1"/>
</dbReference>
<evidence type="ECO:0000313" key="2">
    <source>
        <dbReference type="EMBL" id="MRI85337.1"/>
    </source>
</evidence>
<dbReference type="SFLD" id="SFLDG01140">
    <property type="entry name" value="C2.B:_Phosphomannomutase_and_P"/>
    <property type="match status" value="1"/>
</dbReference>
<dbReference type="RefSeq" id="WP_153833116.1">
    <property type="nucleotide sequence ID" value="NZ_WJQR01000004.1"/>
</dbReference>
<dbReference type="Gene3D" id="3.30.1240.10">
    <property type="match status" value="1"/>
</dbReference>
<dbReference type="NCBIfam" id="TIGR00099">
    <property type="entry name" value="Cof-subfamily"/>
    <property type="match status" value="1"/>
</dbReference>
<protein>
    <submittedName>
        <fullName evidence="2">Cof-type HAD-IIB family hydrolase</fullName>
    </submittedName>
</protein>
<evidence type="ECO:0000313" key="5">
    <source>
        <dbReference type="Proteomes" id="UP000440066"/>
    </source>
</evidence>
<proteinExistence type="predicted"/>
<dbReference type="SFLD" id="SFLDG01144">
    <property type="entry name" value="C2.B.4:_PGP_Like"/>
    <property type="match status" value="1"/>
</dbReference>
<dbReference type="AlphaFoldDB" id="A0A6I2GC31"/>
<dbReference type="Proteomes" id="UP000430975">
    <property type="component" value="Unassembled WGS sequence"/>
</dbReference>
<dbReference type="InterPro" id="IPR023214">
    <property type="entry name" value="HAD_sf"/>
</dbReference>
<dbReference type="SFLD" id="SFLDS00003">
    <property type="entry name" value="Haloacid_Dehalogenase"/>
    <property type="match status" value="1"/>
</dbReference>
<dbReference type="EMBL" id="WJQS01000004">
    <property type="protein sequence ID" value="MRI85337.1"/>
    <property type="molecule type" value="Genomic_DNA"/>
</dbReference>
<dbReference type="Proteomes" id="UP000469870">
    <property type="component" value="Unassembled WGS sequence"/>
</dbReference>
<dbReference type="GO" id="GO:0000287">
    <property type="term" value="F:magnesium ion binding"/>
    <property type="evidence" value="ECO:0007669"/>
    <property type="project" value="TreeGrafter"/>
</dbReference>
<dbReference type="SUPFAM" id="SSF56784">
    <property type="entry name" value="HAD-like"/>
    <property type="match status" value="1"/>
</dbReference>
<dbReference type="GO" id="GO:0016791">
    <property type="term" value="F:phosphatase activity"/>
    <property type="evidence" value="ECO:0007669"/>
    <property type="project" value="TreeGrafter"/>
</dbReference>
<accession>A0A6I2GC31</accession>
<dbReference type="PANTHER" id="PTHR10000:SF8">
    <property type="entry name" value="HAD SUPERFAMILY HYDROLASE-LIKE, TYPE 3"/>
    <property type="match status" value="1"/>
</dbReference>
<dbReference type="Pfam" id="PF08282">
    <property type="entry name" value="Hydrolase_3"/>
    <property type="match status" value="1"/>
</dbReference>
<evidence type="ECO:0000313" key="4">
    <source>
        <dbReference type="Proteomes" id="UP000430975"/>
    </source>
</evidence>
<sequence length="269" mass="30124">MIKLIAIDLDDTLLTDDKIITEENKAALHYAHSKGIKVVLCTGRPYLAMKNLVKEIGLNSPDDFIITFNGAQVRRAATGEVVVENVLSKSDVVAWYEMLSRLDLPLDAIDAQYILEPEEYPEGFASFYSERISNLEAKKVNFYHLPEDHVINKMVVCIEEEHLDRQLALIEDSFKDNYSTFKSRKFLYEIVAKGVNKGNTLRKLGEAINIHPEEMLTIGDQENDLTMIQLAGIGVAMGNAVDSVKAAADYITEDNNSSGVAQAIRHYIK</sequence>
<dbReference type="CDD" id="cd07516">
    <property type="entry name" value="HAD_Pase"/>
    <property type="match status" value="1"/>
</dbReference>
<dbReference type="InterPro" id="IPR006379">
    <property type="entry name" value="HAD-SF_hydro_IIB"/>
</dbReference>
<dbReference type="PANTHER" id="PTHR10000">
    <property type="entry name" value="PHOSPHOSERINE PHOSPHATASE"/>
    <property type="match status" value="1"/>
</dbReference>
<evidence type="ECO:0000313" key="3">
    <source>
        <dbReference type="EMBL" id="MRJ48056.1"/>
    </source>
</evidence>
<reference evidence="3 5" key="1">
    <citation type="submission" date="2019-11" db="EMBL/GenBank/DDBJ databases">
        <title>Characterisation of Fundicoccus ignavus gen. nov. sp. nov., a novel genus of the family Aerococcaceae from bulk tank milk.</title>
        <authorList>
            <person name="Siebert A."/>
            <person name="Huptas C."/>
            <person name="Wenning M."/>
            <person name="Scherer S."/>
            <person name="Doll E.V."/>
        </authorList>
    </citation>
    <scope>NUCLEOTIDE SEQUENCE [LARGE SCALE GENOMIC DNA]</scope>
    <source>
        <strain evidence="3 5">DSM 109652</strain>
    </source>
</reference>
<keyword evidence="4" id="KW-1185">Reference proteome</keyword>
<dbReference type="GO" id="GO:0005829">
    <property type="term" value="C:cytosol"/>
    <property type="evidence" value="ECO:0007669"/>
    <property type="project" value="TreeGrafter"/>
</dbReference>
<dbReference type="InterPro" id="IPR000150">
    <property type="entry name" value="Cof"/>
</dbReference>
<dbReference type="InterPro" id="IPR036412">
    <property type="entry name" value="HAD-like_sf"/>
</dbReference>